<proteinExistence type="predicted"/>
<dbReference type="WBParaSite" id="nRc.2.0.1.t06044-RA">
    <property type="protein sequence ID" value="nRc.2.0.1.t06044-RA"/>
    <property type="gene ID" value="nRc.2.0.1.g06044"/>
</dbReference>
<dbReference type="AlphaFoldDB" id="A0A915HVW6"/>
<keyword evidence="1" id="KW-1185">Reference proteome</keyword>
<evidence type="ECO:0000313" key="1">
    <source>
        <dbReference type="Proteomes" id="UP000887565"/>
    </source>
</evidence>
<evidence type="ECO:0000313" key="2">
    <source>
        <dbReference type="WBParaSite" id="nRc.2.0.1.t06044-RA"/>
    </source>
</evidence>
<name>A0A915HVW6_ROMCU</name>
<reference evidence="2" key="1">
    <citation type="submission" date="2022-11" db="UniProtKB">
        <authorList>
            <consortium name="WormBaseParasite"/>
        </authorList>
    </citation>
    <scope>IDENTIFICATION</scope>
</reference>
<accession>A0A915HVW6</accession>
<protein>
    <submittedName>
        <fullName evidence="2">Uncharacterized protein</fullName>
    </submittedName>
</protein>
<organism evidence="1 2">
    <name type="scientific">Romanomermis culicivorax</name>
    <name type="common">Nematode worm</name>
    <dbReference type="NCBI Taxonomy" id="13658"/>
    <lineage>
        <taxon>Eukaryota</taxon>
        <taxon>Metazoa</taxon>
        <taxon>Ecdysozoa</taxon>
        <taxon>Nematoda</taxon>
        <taxon>Enoplea</taxon>
        <taxon>Dorylaimia</taxon>
        <taxon>Mermithida</taxon>
        <taxon>Mermithoidea</taxon>
        <taxon>Mermithidae</taxon>
        <taxon>Romanomermis</taxon>
    </lineage>
</organism>
<sequence>MDIVIADSKISLRRLNGVGWTVEILPIGSLSTLSLEPDAIFGIVGAELVSIAPKACGLRDMGAVGACGLVKAVGISIPRLRLVVRAL</sequence>
<dbReference type="Proteomes" id="UP000887565">
    <property type="component" value="Unplaced"/>
</dbReference>